<keyword evidence="2" id="KW-1185">Reference proteome</keyword>
<organism evidence="1 2">
    <name type="scientific">Anopheles arabiensis</name>
    <name type="common">Mosquito</name>
    <dbReference type="NCBI Taxonomy" id="7173"/>
    <lineage>
        <taxon>Eukaryota</taxon>
        <taxon>Metazoa</taxon>
        <taxon>Ecdysozoa</taxon>
        <taxon>Arthropoda</taxon>
        <taxon>Hexapoda</taxon>
        <taxon>Insecta</taxon>
        <taxon>Pterygota</taxon>
        <taxon>Neoptera</taxon>
        <taxon>Endopterygota</taxon>
        <taxon>Diptera</taxon>
        <taxon>Nematocera</taxon>
        <taxon>Culicoidea</taxon>
        <taxon>Culicidae</taxon>
        <taxon>Anophelinae</taxon>
        <taxon>Anopheles</taxon>
    </lineage>
</organism>
<accession>A0A182IF74</accession>
<evidence type="ECO:0000313" key="2">
    <source>
        <dbReference type="Proteomes" id="UP000075840"/>
    </source>
</evidence>
<dbReference type="VEuPathDB" id="VectorBase:AARA014144"/>
<evidence type="ECO:0000313" key="1">
    <source>
        <dbReference type="EnsemblMetazoa" id="AARA014144-PA"/>
    </source>
</evidence>
<name>A0A182IF74_ANOAR</name>
<sequence length="110" mass="12420">MASNLFGICGTKSSSLRRSMCRTKADSKLKTFCTGYMICNLFKNRSPFPLIQALPSTNTATSISAQINHQSTDQRHQLLRSMHPTIKQSNTPENYQPAVRTVMIKRQIFP</sequence>
<protein>
    <submittedName>
        <fullName evidence="1">Uncharacterized protein</fullName>
    </submittedName>
</protein>
<dbReference type="EnsemblMetazoa" id="AARA014144-RA">
    <property type="protein sequence ID" value="AARA014144-PA"/>
    <property type="gene ID" value="AARA014144"/>
</dbReference>
<dbReference type="AlphaFoldDB" id="A0A182IF74"/>
<dbReference type="Proteomes" id="UP000075840">
    <property type="component" value="Unassembled WGS sequence"/>
</dbReference>
<reference evidence="1" key="1">
    <citation type="submission" date="2022-08" db="UniProtKB">
        <authorList>
            <consortium name="EnsemblMetazoa"/>
        </authorList>
    </citation>
    <scope>IDENTIFICATION</scope>
    <source>
        <strain evidence="1">Dongola</strain>
    </source>
</reference>
<dbReference type="EMBL" id="APCN01002151">
    <property type="status" value="NOT_ANNOTATED_CDS"/>
    <property type="molecule type" value="Genomic_DNA"/>
</dbReference>
<proteinExistence type="predicted"/>